<proteinExistence type="predicted"/>
<accession>A0ABD2WIF7</accession>
<evidence type="ECO:0000313" key="3">
    <source>
        <dbReference type="Proteomes" id="UP001627154"/>
    </source>
</evidence>
<name>A0ABD2WIF7_9HYME</name>
<protein>
    <submittedName>
        <fullName evidence="2">Uncharacterized protein</fullName>
    </submittedName>
</protein>
<dbReference type="EMBL" id="JBJJXI010000106">
    <property type="protein sequence ID" value="KAL3392374.1"/>
    <property type="molecule type" value="Genomic_DNA"/>
</dbReference>
<reference evidence="2 3" key="1">
    <citation type="journal article" date="2024" name="bioRxiv">
        <title>A reference genome for Trichogramma kaykai: A tiny desert-dwelling parasitoid wasp with competing sex-ratio distorters.</title>
        <authorList>
            <person name="Culotta J."/>
            <person name="Lindsey A.R."/>
        </authorList>
    </citation>
    <scope>NUCLEOTIDE SEQUENCE [LARGE SCALE GENOMIC DNA]</scope>
    <source>
        <strain evidence="2 3">KSX58</strain>
    </source>
</reference>
<evidence type="ECO:0000313" key="2">
    <source>
        <dbReference type="EMBL" id="KAL3392374.1"/>
    </source>
</evidence>
<sequence>MVLEREDNKQRQIAEQQRLLEQQQQLAEQQRLDNQRLELALRQNELANAAAPPAASVVQPAIHWAAVKLKAFWSDRPIFWFA</sequence>
<keyword evidence="3" id="KW-1185">Reference proteome</keyword>
<comment type="caution">
    <text evidence="2">The sequence shown here is derived from an EMBL/GenBank/DDBJ whole genome shotgun (WGS) entry which is preliminary data.</text>
</comment>
<organism evidence="2 3">
    <name type="scientific">Trichogramma kaykai</name>
    <dbReference type="NCBI Taxonomy" id="54128"/>
    <lineage>
        <taxon>Eukaryota</taxon>
        <taxon>Metazoa</taxon>
        <taxon>Ecdysozoa</taxon>
        <taxon>Arthropoda</taxon>
        <taxon>Hexapoda</taxon>
        <taxon>Insecta</taxon>
        <taxon>Pterygota</taxon>
        <taxon>Neoptera</taxon>
        <taxon>Endopterygota</taxon>
        <taxon>Hymenoptera</taxon>
        <taxon>Apocrita</taxon>
        <taxon>Proctotrupomorpha</taxon>
        <taxon>Chalcidoidea</taxon>
        <taxon>Trichogrammatidae</taxon>
        <taxon>Trichogramma</taxon>
    </lineage>
</organism>
<feature type="coiled-coil region" evidence="1">
    <location>
        <begin position="3"/>
        <end position="40"/>
    </location>
</feature>
<gene>
    <name evidence="2" type="ORF">TKK_013196</name>
</gene>
<evidence type="ECO:0000256" key="1">
    <source>
        <dbReference type="SAM" id="Coils"/>
    </source>
</evidence>
<dbReference type="Proteomes" id="UP001627154">
    <property type="component" value="Unassembled WGS sequence"/>
</dbReference>
<dbReference type="AlphaFoldDB" id="A0ABD2WIF7"/>
<keyword evidence="1" id="KW-0175">Coiled coil</keyword>